<proteinExistence type="predicted"/>
<evidence type="ECO:0000256" key="1">
    <source>
        <dbReference type="SAM" id="MobiDB-lite"/>
    </source>
</evidence>
<sequence>MKMKNNNNNNIDDNNKSHALKQKEYPKTKHFHHWCIKMSKRGFFILDNLLFLKKRKTKF</sequence>
<protein>
    <submittedName>
        <fullName evidence="2">Uncharacterized protein</fullName>
    </submittedName>
</protein>
<reference evidence="2" key="1">
    <citation type="submission" date="2014-11" db="EMBL/GenBank/DDBJ databases">
        <authorList>
            <person name="Amaro Gonzalez C."/>
        </authorList>
    </citation>
    <scope>NUCLEOTIDE SEQUENCE</scope>
</reference>
<accession>A0A0E9VEY3</accession>
<feature type="compositionally biased region" description="Low complexity" evidence="1">
    <location>
        <begin position="1"/>
        <end position="12"/>
    </location>
</feature>
<dbReference type="AlphaFoldDB" id="A0A0E9VEY3"/>
<reference evidence="2" key="2">
    <citation type="journal article" date="2015" name="Fish Shellfish Immunol.">
        <title>Early steps in the European eel (Anguilla anguilla)-Vibrio vulnificus interaction in the gills: Role of the RtxA13 toxin.</title>
        <authorList>
            <person name="Callol A."/>
            <person name="Pajuelo D."/>
            <person name="Ebbesson L."/>
            <person name="Teles M."/>
            <person name="MacKenzie S."/>
            <person name="Amaro C."/>
        </authorList>
    </citation>
    <scope>NUCLEOTIDE SEQUENCE</scope>
</reference>
<dbReference type="EMBL" id="GBXM01032011">
    <property type="protein sequence ID" value="JAH76566.1"/>
    <property type="molecule type" value="Transcribed_RNA"/>
</dbReference>
<evidence type="ECO:0000313" key="2">
    <source>
        <dbReference type="EMBL" id="JAH76566.1"/>
    </source>
</evidence>
<feature type="region of interest" description="Disordered" evidence="1">
    <location>
        <begin position="1"/>
        <end position="23"/>
    </location>
</feature>
<feature type="compositionally biased region" description="Basic and acidic residues" evidence="1">
    <location>
        <begin position="13"/>
        <end position="23"/>
    </location>
</feature>
<name>A0A0E9VEY3_ANGAN</name>
<organism evidence="2">
    <name type="scientific">Anguilla anguilla</name>
    <name type="common">European freshwater eel</name>
    <name type="synonym">Muraena anguilla</name>
    <dbReference type="NCBI Taxonomy" id="7936"/>
    <lineage>
        <taxon>Eukaryota</taxon>
        <taxon>Metazoa</taxon>
        <taxon>Chordata</taxon>
        <taxon>Craniata</taxon>
        <taxon>Vertebrata</taxon>
        <taxon>Euteleostomi</taxon>
        <taxon>Actinopterygii</taxon>
        <taxon>Neopterygii</taxon>
        <taxon>Teleostei</taxon>
        <taxon>Anguilliformes</taxon>
        <taxon>Anguillidae</taxon>
        <taxon>Anguilla</taxon>
    </lineage>
</organism>